<proteinExistence type="predicted"/>
<dbReference type="EMBL" id="BJOD01000011">
    <property type="protein sequence ID" value="GED25133.1"/>
    <property type="molecule type" value="Genomic_DNA"/>
</dbReference>
<keyword evidence="1" id="KW-0472">Membrane</keyword>
<evidence type="ECO:0000313" key="2">
    <source>
        <dbReference type="EMBL" id="GED25133.1"/>
    </source>
</evidence>
<keyword evidence="1" id="KW-0812">Transmembrane</keyword>
<gene>
    <name evidence="2" type="ORF">BAG01nite_12350</name>
</gene>
<feature type="transmembrane region" description="Helical" evidence="1">
    <location>
        <begin position="6"/>
        <end position="24"/>
    </location>
</feature>
<evidence type="ECO:0008006" key="4">
    <source>
        <dbReference type="Google" id="ProtNLM"/>
    </source>
</evidence>
<keyword evidence="1" id="KW-1133">Transmembrane helix</keyword>
<protein>
    <recommendedName>
        <fullName evidence="4">YtzI protein</fullName>
    </recommendedName>
</protein>
<dbReference type="GeneID" id="82813832"/>
<dbReference type="Proteomes" id="UP000317180">
    <property type="component" value="Unassembled WGS sequence"/>
</dbReference>
<dbReference type="RefSeq" id="WP_005829110.1">
    <property type="nucleotide sequence ID" value="NZ_BJOD01000011.1"/>
</dbReference>
<evidence type="ECO:0000313" key="3">
    <source>
        <dbReference type="Proteomes" id="UP000317180"/>
    </source>
</evidence>
<organism evidence="2 3">
    <name type="scientific">Brevibacillus agri</name>
    <dbReference type="NCBI Taxonomy" id="51101"/>
    <lineage>
        <taxon>Bacteria</taxon>
        <taxon>Bacillati</taxon>
        <taxon>Bacillota</taxon>
        <taxon>Bacilli</taxon>
        <taxon>Bacillales</taxon>
        <taxon>Paenibacillaceae</taxon>
        <taxon>Brevibacillus</taxon>
    </lineage>
</organism>
<reference evidence="2 3" key="1">
    <citation type="submission" date="2019-06" db="EMBL/GenBank/DDBJ databases">
        <title>Whole genome shotgun sequence of Brevibacillus agri NBRC 15538.</title>
        <authorList>
            <person name="Hosoyama A."/>
            <person name="Uohara A."/>
            <person name="Ohji S."/>
            <person name="Ichikawa N."/>
        </authorList>
    </citation>
    <scope>NUCLEOTIDE SEQUENCE [LARGE SCALE GENOMIC DNA]</scope>
    <source>
        <strain evidence="2 3">NBRC 15538</strain>
    </source>
</reference>
<evidence type="ECO:0000256" key="1">
    <source>
        <dbReference type="SAM" id="Phobius"/>
    </source>
</evidence>
<comment type="caution">
    <text evidence="2">The sequence shown here is derived from an EMBL/GenBank/DDBJ whole genome shotgun (WGS) entry which is preliminary data.</text>
</comment>
<keyword evidence="3" id="KW-1185">Reference proteome</keyword>
<sequence length="56" mass="6408">MLYTLVVILAVLGAAYFLTGSISLRARDKHAIRHYDDDAYAQQTMNHLSHHNHNPF</sequence>
<name>A0ABQ0SMS1_9BACL</name>
<accession>A0ABQ0SMS1</accession>